<evidence type="ECO:0000313" key="4">
    <source>
        <dbReference type="WBParaSite" id="nRc.2.0.1.t47044-RA"/>
    </source>
</evidence>
<evidence type="ECO:0000256" key="2">
    <source>
        <dbReference type="SAM" id="MobiDB-lite"/>
    </source>
</evidence>
<keyword evidence="1" id="KW-0175">Coiled coil</keyword>
<proteinExistence type="predicted"/>
<organism evidence="3 4">
    <name type="scientific">Romanomermis culicivorax</name>
    <name type="common">Nematode worm</name>
    <dbReference type="NCBI Taxonomy" id="13658"/>
    <lineage>
        <taxon>Eukaryota</taxon>
        <taxon>Metazoa</taxon>
        <taxon>Ecdysozoa</taxon>
        <taxon>Nematoda</taxon>
        <taxon>Enoplea</taxon>
        <taxon>Dorylaimia</taxon>
        <taxon>Mermithida</taxon>
        <taxon>Mermithoidea</taxon>
        <taxon>Mermithidae</taxon>
        <taxon>Romanomermis</taxon>
    </lineage>
</organism>
<name>A0A915L7N3_ROMCU</name>
<feature type="compositionally biased region" description="Basic and acidic residues" evidence="2">
    <location>
        <begin position="89"/>
        <end position="120"/>
    </location>
</feature>
<feature type="compositionally biased region" description="Polar residues" evidence="2">
    <location>
        <begin position="123"/>
        <end position="135"/>
    </location>
</feature>
<dbReference type="AlphaFoldDB" id="A0A915L7N3"/>
<keyword evidence="3" id="KW-1185">Reference proteome</keyword>
<feature type="coiled-coil region" evidence="1">
    <location>
        <begin position="152"/>
        <end position="193"/>
    </location>
</feature>
<feature type="region of interest" description="Disordered" evidence="2">
    <location>
        <begin position="89"/>
        <end position="135"/>
    </location>
</feature>
<dbReference type="WBParaSite" id="nRc.2.0.1.t47044-RA">
    <property type="protein sequence ID" value="nRc.2.0.1.t47044-RA"/>
    <property type="gene ID" value="nRc.2.0.1.g47044"/>
</dbReference>
<dbReference type="Proteomes" id="UP000887565">
    <property type="component" value="Unplaced"/>
</dbReference>
<accession>A0A915L7N3</accession>
<protein>
    <submittedName>
        <fullName evidence="4">Uncharacterized protein</fullName>
    </submittedName>
</protein>
<reference evidence="4" key="1">
    <citation type="submission" date="2022-11" db="UniProtKB">
        <authorList>
            <consortium name="WormBaseParasite"/>
        </authorList>
    </citation>
    <scope>IDENTIFICATION</scope>
</reference>
<evidence type="ECO:0000256" key="1">
    <source>
        <dbReference type="SAM" id="Coils"/>
    </source>
</evidence>
<evidence type="ECO:0000313" key="3">
    <source>
        <dbReference type="Proteomes" id="UP000887565"/>
    </source>
</evidence>
<sequence length="225" mass="26722">MTHTDRKFQKSSLVASSSTSNDRILARLSHLIERISDQKCQIEKYERVLKSEVGLKDSALAKLTELKYNKTKEEMDDFCLYDDDDDHRKTRKSGDNLEQKRRSYSYYRDDDEKSEEDCRRPNVSPSTRSKNSEKSTLSLFDRRKIELELTIVDEELKDFAKNQKTLKDLQKKVNHKERTLLERQNELIRLKKEFVRSNKSRSRNTDELLDNDKGSKTQEIQIFKF</sequence>